<keyword evidence="3" id="KW-1185">Reference proteome</keyword>
<accession>J0X1H0</accession>
<evidence type="ECO:0000313" key="2">
    <source>
        <dbReference type="EMBL" id="EJD65689.1"/>
    </source>
</evidence>
<comment type="caution">
    <text evidence="2">The sequence shown here is derived from an EMBL/GenBank/DDBJ whole genome shotgun (WGS) entry which is preliminary data.</text>
</comment>
<dbReference type="GO" id="GO:0016747">
    <property type="term" value="F:acyltransferase activity, transferring groups other than amino-acyl groups"/>
    <property type="evidence" value="ECO:0007669"/>
    <property type="project" value="InterPro"/>
</dbReference>
<gene>
    <name evidence="2" type="ORF">HMPREF9156_00453</name>
</gene>
<dbReference type="RefSeq" id="WP_007147520.1">
    <property type="nucleotide sequence ID" value="NZ_AKCI01000001.1"/>
</dbReference>
<name>J0X1H0_9BIFI</name>
<dbReference type="EMBL" id="AGZS01000001">
    <property type="protein sequence ID" value="EJD65689.1"/>
    <property type="molecule type" value="Genomic_DNA"/>
</dbReference>
<dbReference type="OrthoDB" id="9132139at2"/>
<dbReference type="InterPro" id="IPR051531">
    <property type="entry name" value="N-acetyltransferase"/>
</dbReference>
<dbReference type="InterPro" id="IPR016181">
    <property type="entry name" value="Acyl_CoA_acyltransferase"/>
</dbReference>
<dbReference type="PANTHER" id="PTHR43792:SF1">
    <property type="entry name" value="N-ACETYLTRANSFERASE DOMAIN-CONTAINING PROTEIN"/>
    <property type="match status" value="1"/>
</dbReference>
<evidence type="ECO:0000313" key="3">
    <source>
        <dbReference type="Proteomes" id="UP000006415"/>
    </source>
</evidence>
<dbReference type="PANTHER" id="PTHR43792">
    <property type="entry name" value="GNAT FAMILY, PUTATIVE (AFU_ORTHOLOGUE AFUA_3G00765)-RELATED-RELATED"/>
    <property type="match status" value="1"/>
</dbReference>
<dbReference type="STRING" id="857290.HMPREF9156_00453"/>
<organism evidence="2 3">
    <name type="scientific">Scardovia wiggsiae F0424</name>
    <dbReference type="NCBI Taxonomy" id="857290"/>
    <lineage>
        <taxon>Bacteria</taxon>
        <taxon>Bacillati</taxon>
        <taxon>Actinomycetota</taxon>
        <taxon>Actinomycetes</taxon>
        <taxon>Bifidobacteriales</taxon>
        <taxon>Bifidobacteriaceae</taxon>
        <taxon>Scardovia</taxon>
    </lineage>
</organism>
<dbReference type="Gene3D" id="3.40.630.30">
    <property type="match status" value="1"/>
</dbReference>
<protein>
    <recommendedName>
        <fullName evidence="1">N-acetyltransferase domain-containing protein</fullName>
    </recommendedName>
</protein>
<dbReference type="Pfam" id="PF13302">
    <property type="entry name" value="Acetyltransf_3"/>
    <property type="match status" value="1"/>
</dbReference>
<dbReference type="SUPFAM" id="SSF55729">
    <property type="entry name" value="Acyl-CoA N-acyltransferases (Nat)"/>
    <property type="match status" value="1"/>
</dbReference>
<dbReference type="Proteomes" id="UP000006415">
    <property type="component" value="Unassembled WGS sequence"/>
</dbReference>
<reference evidence="2 3" key="1">
    <citation type="submission" date="2012-01" db="EMBL/GenBank/DDBJ databases">
        <title>The Genome Sequence of Scardovia wiggsiae F0424.</title>
        <authorList>
            <consortium name="The Broad Institute Genome Sequencing Platform"/>
            <person name="Earl A."/>
            <person name="Ward D."/>
            <person name="Feldgarden M."/>
            <person name="Gevers D."/>
            <person name="Izard J."/>
            <person name="Ganesan A."/>
            <person name="Baranova O.V."/>
            <person name="Blanton J.M."/>
            <person name="Tanner A.C."/>
            <person name="Mathney J."/>
            <person name="Dewhirst F.E."/>
            <person name="Young S.K."/>
            <person name="Zeng Q."/>
            <person name="Gargeya S."/>
            <person name="Fitzgerald M."/>
            <person name="Haas B."/>
            <person name="Abouelleil A."/>
            <person name="Alvarado L."/>
            <person name="Arachchi H.M."/>
            <person name="Berlin A."/>
            <person name="Chapman S.B."/>
            <person name="Gearin G."/>
            <person name="Goldberg J."/>
            <person name="Griggs A."/>
            <person name="Gujja S."/>
            <person name="Hansen M."/>
            <person name="Heiman D."/>
            <person name="Howarth C."/>
            <person name="Larimer J."/>
            <person name="Lui A."/>
            <person name="MacDonald P.J.P."/>
            <person name="McCowen C."/>
            <person name="Montmayeur A."/>
            <person name="Murphy C."/>
            <person name="Neiman D."/>
            <person name="Pearson M."/>
            <person name="Priest M."/>
            <person name="Roberts A."/>
            <person name="Saif S."/>
            <person name="Shea T."/>
            <person name="Sisk P."/>
            <person name="Stolte C."/>
            <person name="Sykes S."/>
            <person name="Wortman J."/>
            <person name="Nusbaum C."/>
            <person name="Birren B."/>
        </authorList>
    </citation>
    <scope>NUCLEOTIDE SEQUENCE [LARGE SCALE GENOMIC DNA]</scope>
    <source>
        <strain evidence="2 3">F0424</strain>
    </source>
</reference>
<dbReference type="HOGENOM" id="CLU_013985_3_6_11"/>
<dbReference type="eggNOG" id="COG1670">
    <property type="taxonomic scope" value="Bacteria"/>
</dbReference>
<sequence>MQIRTRRLVIRDFRQDDAESLYQLLSDAEVMRYLEKPYSKDKTALLLNQAGLSRPPLIYAVDDWRGKFIGYVIFHPYDEESYEIGWVLRKDEWGKGYAQELTEALVAYAGEKTGYLVIECSPGQGITKRIAERNGFIFLGRDSTLDIYRLKAGSLK</sequence>
<feature type="domain" description="N-acetyltransferase" evidence="1">
    <location>
        <begin position="8"/>
        <end position="153"/>
    </location>
</feature>
<proteinExistence type="predicted"/>
<dbReference type="AlphaFoldDB" id="J0X1H0"/>
<dbReference type="InterPro" id="IPR000182">
    <property type="entry name" value="GNAT_dom"/>
</dbReference>
<evidence type="ECO:0000259" key="1">
    <source>
        <dbReference type="PROSITE" id="PS51186"/>
    </source>
</evidence>
<dbReference type="PROSITE" id="PS51186">
    <property type="entry name" value="GNAT"/>
    <property type="match status" value="1"/>
</dbReference>